<keyword evidence="2" id="KW-0472">Membrane</keyword>
<keyword evidence="2" id="KW-1133">Transmembrane helix</keyword>
<sequence length="141" mass="15730">MLEIWKAGKPEASEGCENWGTRRGNWMEEGREGRRNGRRKLLREGGCDREARERGPAPDASPRSPRFGLRRRGWAAGSREALPAEPQPARLLTYAAPARTAPAPKSFGRLLPRGSSFQIFPALGMFSNLLYFLLCLSLSVF</sequence>
<evidence type="ECO:0000313" key="3">
    <source>
        <dbReference type="EMBL" id="KZT58947.1"/>
    </source>
</evidence>
<keyword evidence="2" id="KW-0812">Transmembrane</keyword>
<dbReference type="Proteomes" id="UP000076842">
    <property type="component" value="Unassembled WGS sequence"/>
</dbReference>
<name>A0A165H7D8_9BASI</name>
<evidence type="ECO:0000256" key="2">
    <source>
        <dbReference type="SAM" id="Phobius"/>
    </source>
</evidence>
<dbReference type="InParanoid" id="A0A165H7D8"/>
<accession>A0A165H7D8</accession>
<dbReference type="EMBL" id="KV423945">
    <property type="protein sequence ID" value="KZT58947.1"/>
    <property type="molecule type" value="Genomic_DNA"/>
</dbReference>
<organism evidence="3 4">
    <name type="scientific">Calocera cornea HHB12733</name>
    <dbReference type="NCBI Taxonomy" id="1353952"/>
    <lineage>
        <taxon>Eukaryota</taxon>
        <taxon>Fungi</taxon>
        <taxon>Dikarya</taxon>
        <taxon>Basidiomycota</taxon>
        <taxon>Agaricomycotina</taxon>
        <taxon>Dacrymycetes</taxon>
        <taxon>Dacrymycetales</taxon>
        <taxon>Dacrymycetaceae</taxon>
        <taxon>Calocera</taxon>
    </lineage>
</organism>
<keyword evidence="4" id="KW-1185">Reference proteome</keyword>
<feature type="region of interest" description="Disordered" evidence="1">
    <location>
        <begin position="1"/>
        <end position="69"/>
    </location>
</feature>
<feature type="compositionally biased region" description="Basic and acidic residues" evidence="1">
    <location>
        <begin position="25"/>
        <end position="35"/>
    </location>
</feature>
<feature type="transmembrane region" description="Helical" evidence="2">
    <location>
        <begin position="119"/>
        <end position="140"/>
    </location>
</feature>
<protein>
    <submittedName>
        <fullName evidence="3">Uncharacterized protein</fullName>
    </submittedName>
</protein>
<feature type="compositionally biased region" description="Basic and acidic residues" evidence="1">
    <location>
        <begin position="1"/>
        <end position="12"/>
    </location>
</feature>
<reference evidence="3 4" key="1">
    <citation type="journal article" date="2016" name="Mol. Biol. Evol.">
        <title>Comparative Genomics of Early-Diverging Mushroom-Forming Fungi Provides Insights into the Origins of Lignocellulose Decay Capabilities.</title>
        <authorList>
            <person name="Nagy L.G."/>
            <person name="Riley R."/>
            <person name="Tritt A."/>
            <person name="Adam C."/>
            <person name="Daum C."/>
            <person name="Floudas D."/>
            <person name="Sun H."/>
            <person name="Yadav J.S."/>
            <person name="Pangilinan J."/>
            <person name="Larsson K.H."/>
            <person name="Matsuura K."/>
            <person name="Barry K."/>
            <person name="Labutti K."/>
            <person name="Kuo R."/>
            <person name="Ohm R.A."/>
            <person name="Bhattacharya S.S."/>
            <person name="Shirouzu T."/>
            <person name="Yoshinaga Y."/>
            <person name="Martin F.M."/>
            <person name="Grigoriev I.V."/>
            <person name="Hibbett D.S."/>
        </authorList>
    </citation>
    <scope>NUCLEOTIDE SEQUENCE [LARGE SCALE GENOMIC DNA]</scope>
    <source>
        <strain evidence="3 4">HHB12733</strain>
    </source>
</reference>
<proteinExistence type="predicted"/>
<evidence type="ECO:0000256" key="1">
    <source>
        <dbReference type="SAM" id="MobiDB-lite"/>
    </source>
</evidence>
<gene>
    <name evidence="3" type="ORF">CALCODRAFT_217235</name>
</gene>
<dbReference type="AlphaFoldDB" id="A0A165H7D8"/>
<feature type="compositionally biased region" description="Basic and acidic residues" evidence="1">
    <location>
        <begin position="42"/>
        <end position="56"/>
    </location>
</feature>
<evidence type="ECO:0000313" key="4">
    <source>
        <dbReference type="Proteomes" id="UP000076842"/>
    </source>
</evidence>